<name>A0AAD9RYL6_9HYME</name>
<comment type="caution">
    <text evidence="1">The sequence shown here is derived from an EMBL/GenBank/DDBJ whole genome shotgun (WGS) entry which is preliminary data.</text>
</comment>
<evidence type="ECO:0000313" key="2">
    <source>
        <dbReference type="Proteomes" id="UP001258017"/>
    </source>
</evidence>
<reference evidence="1" key="2">
    <citation type="journal article" date="2023" name="Commun. Biol.">
        <title>Intrasexual cuticular hydrocarbon dimorphism in a wasp sheds light on hydrocarbon biosynthesis genes in Hymenoptera.</title>
        <authorList>
            <person name="Moris V.C."/>
            <person name="Podsiadlowski L."/>
            <person name="Martin S."/>
            <person name="Oeyen J.P."/>
            <person name="Donath A."/>
            <person name="Petersen M."/>
            <person name="Wilbrandt J."/>
            <person name="Misof B."/>
            <person name="Liedtke D."/>
            <person name="Thamm M."/>
            <person name="Scheiner R."/>
            <person name="Schmitt T."/>
            <person name="Niehuis O."/>
        </authorList>
    </citation>
    <scope>NUCLEOTIDE SEQUENCE</scope>
    <source>
        <strain evidence="1">GBR_01_08_01A</strain>
    </source>
</reference>
<organism evidence="1 2">
    <name type="scientific">Odynerus spinipes</name>
    <dbReference type="NCBI Taxonomy" id="1348599"/>
    <lineage>
        <taxon>Eukaryota</taxon>
        <taxon>Metazoa</taxon>
        <taxon>Ecdysozoa</taxon>
        <taxon>Arthropoda</taxon>
        <taxon>Hexapoda</taxon>
        <taxon>Insecta</taxon>
        <taxon>Pterygota</taxon>
        <taxon>Neoptera</taxon>
        <taxon>Endopterygota</taxon>
        <taxon>Hymenoptera</taxon>
        <taxon>Apocrita</taxon>
        <taxon>Aculeata</taxon>
        <taxon>Vespoidea</taxon>
        <taxon>Vespidae</taxon>
        <taxon>Eumeninae</taxon>
        <taxon>Odynerus</taxon>
    </lineage>
</organism>
<protein>
    <submittedName>
        <fullName evidence="1">Uncharacterized protein</fullName>
    </submittedName>
</protein>
<proteinExistence type="predicted"/>
<reference evidence="1" key="1">
    <citation type="submission" date="2021-08" db="EMBL/GenBank/DDBJ databases">
        <authorList>
            <person name="Misof B."/>
            <person name="Oliver O."/>
            <person name="Podsiadlowski L."/>
            <person name="Donath A."/>
            <person name="Peters R."/>
            <person name="Mayer C."/>
            <person name="Rust J."/>
            <person name="Gunkel S."/>
            <person name="Lesny P."/>
            <person name="Martin S."/>
            <person name="Oeyen J.P."/>
            <person name="Petersen M."/>
            <person name="Panagiotis P."/>
            <person name="Wilbrandt J."/>
            <person name="Tanja T."/>
        </authorList>
    </citation>
    <scope>NUCLEOTIDE SEQUENCE</scope>
    <source>
        <strain evidence="1">GBR_01_08_01A</strain>
        <tissue evidence="1">Thorax + abdomen</tissue>
    </source>
</reference>
<dbReference type="EMBL" id="JAIFRP010000006">
    <property type="protein sequence ID" value="KAK2587903.1"/>
    <property type="molecule type" value="Genomic_DNA"/>
</dbReference>
<evidence type="ECO:0000313" key="1">
    <source>
        <dbReference type="EMBL" id="KAK2587903.1"/>
    </source>
</evidence>
<dbReference type="Proteomes" id="UP001258017">
    <property type="component" value="Unassembled WGS sequence"/>
</dbReference>
<sequence>MEEYFRLKYENMDHLLPRMKEKLMSSNERSQMSLVEELRNLLKSQVYAIREDAVTKLVEFDVISDLCHVLQTCREPLRTAILECLSLASKHRKFYERDAAKTLSCSLRLTYCIGLCADKEVPSLEKLLCTIRNILLKAKDFLIDIDSVCDTNQILSILKSLNRKCSAHAIKFTLVDILTVVLAYAKPDDGNENEDEQLILDVCSESINSMKDILEGNYEDEYVSNAIVALCCVCASCIRFCNNEDYLTDVNQVGDMTSLRNKMSLGKSVYTTVMYTIIPRVKDARFSQENSLKCYCHFVSCLNAMYNMRNTSQEDIANHLTANGYLKYLLRLSVQFPLYQRRNTCILLTRTLTALAKYSLSIDKLPEGINVFSNKIFDGLLSLPNDIEQWLGIIGISDNCNAALMILLYYHYHATRELDMISFEFLIKRSLKLENYRSTAATTLKPLWFLFAVSFLSHPSPNSNREYSSAVEKLTMALRHSEFSECYTHHIELMHFCLKCPEISNDLRCKVMDMWLVESDGDIGPLLKLDCRTVVRHCLLIIIENGCFGTGMTQLAAKGIRQLMQIDDKQEIADIVWNMLPKVLLCERTASDQQEHIKAVLELSCMSDPPHLSGNIMKACADALIKIILTDETDVTLQKLLIRQAYIVLVASVTRNYLKILPKYLNEARLLEKLRDYAFSEGEHDLSAIALKFLAFIVHIQSQSSLECEDPLTFEMRHLYVLLSISRKSQLACPKALEFVHELLSRNNTGMAVTLKEVSSSDGDEITVILDIYEMLHVIHWKSTPAEREIVYQCLVDVLKFCQVKAETLMYHLCTVISNYDLVIEITKTRRLSSHFLHFVTVWLRYRKRYSDDEVPCNSRSLFESPFDRTIQGLSKYVDFLESENEKEASSRLRQALLLFEG</sequence>
<gene>
    <name evidence="1" type="ORF">KPH14_003999</name>
</gene>
<accession>A0AAD9RYL6</accession>
<keyword evidence="2" id="KW-1185">Reference proteome</keyword>
<dbReference type="AlphaFoldDB" id="A0AAD9RYL6"/>